<dbReference type="AlphaFoldDB" id="A0A839ST28"/>
<dbReference type="InterPro" id="IPR050563">
    <property type="entry name" value="4-hydroxybenzoyl-CoA_TE"/>
</dbReference>
<dbReference type="Pfam" id="PF13279">
    <property type="entry name" value="4HBT_2"/>
    <property type="match status" value="1"/>
</dbReference>
<dbReference type="EC" id="3.1.2.-" evidence="1"/>
<dbReference type="InterPro" id="IPR029069">
    <property type="entry name" value="HotDog_dom_sf"/>
</dbReference>
<dbReference type="EMBL" id="JACHXA010000002">
    <property type="protein sequence ID" value="MBB3064870.1"/>
    <property type="molecule type" value="Genomic_DNA"/>
</dbReference>
<dbReference type="PANTHER" id="PTHR31793">
    <property type="entry name" value="4-HYDROXYBENZOYL-COA THIOESTERASE FAMILY MEMBER"/>
    <property type="match status" value="1"/>
</dbReference>
<evidence type="ECO:0000313" key="1">
    <source>
        <dbReference type="EMBL" id="MBB3064870.1"/>
    </source>
</evidence>
<sequence length="165" mass="18750">MSAAGPLRLYRTTVSPDWIDYNGHMNVAYYVLVFDQATDVFLERIGLGPEERKTLQGSIFSVEGHITYQREVNLGDPLVCDVQLLGFDEKRIRFITIMRHETEGFVAATMEWVHLYMDMNLRKVAPMPKQVCEELQSIMNDHALLEMPAEAGRAIAKPPLPGTRP</sequence>
<dbReference type="SUPFAM" id="SSF54637">
    <property type="entry name" value="Thioesterase/thiol ester dehydrase-isomerase"/>
    <property type="match status" value="1"/>
</dbReference>
<dbReference type="CDD" id="cd00586">
    <property type="entry name" value="4HBT"/>
    <property type="match status" value="1"/>
</dbReference>
<dbReference type="PANTHER" id="PTHR31793:SF2">
    <property type="entry name" value="BLR1345 PROTEIN"/>
    <property type="match status" value="1"/>
</dbReference>
<keyword evidence="1" id="KW-0378">Hydrolase</keyword>
<keyword evidence="2" id="KW-1185">Reference proteome</keyword>
<organism evidence="1 2">
    <name type="scientific">Limibacillus halophilus</name>
    <dbReference type="NCBI Taxonomy" id="1579333"/>
    <lineage>
        <taxon>Bacteria</taxon>
        <taxon>Pseudomonadati</taxon>
        <taxon>Pseudomonadota</taxon>
        <taxon>Alphaproteobacteria</taxon>
        <taxon>Rhodospirillales</taxon>
        <taxon>Rhodovibrionaceae</taxon>
        <taxon>Limibacillus</taxon>
    </lineage>
</organism>
<proteinExistence type="predicted"/>
<gene>
    <name evidence="1" type="ORF">FHR98_001142</name>
</gene>
<dbReference type="GO" id="GO:0047617">
    <property type="term" value="F:fatty acyl-CoA hydrolase activity"/>
    <property type="evidence" value="ECO:0007669"/>
    <property type="project" value="TreeGrafter"/>
</dbReference>
<comment type="caution">
    <text evidence="1">The sequence shown here is derived from an EMBL/GenBank/DDBJ whole genome shotgun (WGS) entry which is preliminary data.</text>
</comment>
<dbReference type="RefSeq" id="WP_183415661.1">
    <property type="nucleotide sequence ID" value="NZ_JACHXA010000002.1"/>
</dbReference>
<dbReference type="Proteomes" id="UP000581135">
    <property type="component" value="Unassembled WGS sequence"/>
</dbReference>
<name>A0A839ST28_9PROT</name>
<accession>A0A839ST28</accession>
<protein>
    <submittedName>
        <fullName evidence="1">Acyl-CoA thioester hydrolase</fullName>
        <ecNumber evidence="1">3.1.2.-</ecNumber>
    </submittedName>
</protein>
<reference evidence="1 2" key="1">
    <citation type="submission" date="2020-08" db="EMBL/GenBank/DDBJ databases">
        <title>Genomic Encyclopedia of Type Strains, Phase III (KMG-III): the genomes of soil and plant-associated and newly described type strains.</title>
        <authorList>
            <person name="Whitman W."/>
        </authorList>
    </citation>
    <scope>NUCLEOTIDE SEQUENCE [LARGE SCALE GENOMIC DNA]</scope>
    <source>
        <strain evidence="1 2">CECT 8803</strain>
    </source>
</reference>
<evidence type="ECO:0000313" key="2">
    <source>
        <dbReference type="Proteomes" id="UP000581135"/>
    </source>
</evidence>
<dbReference type="Gene3D" id="3.10.129.10">
    <property type="entry name" value="Hotdog Thioesterase"/>
    <property type="match status" value="1"/>
</dbReference>